<keyword evidence="8" id="KW-1185">Reference proteome</keyword>
<dbReference type="AlphaFoldDB" id="A0A9K3DES7"/>
<dbReference type="InterPro" id="IPR050699">
    <property type="entry name" value="RNA-DNA_Helicase"/>
</dbReference>
<reference evidence="7" key="1">
    <citation type="journal article" date="2017" name="Nature">
        <title>The sunflower genome provides insights into oil metabolism, flowering and Asterid evolution.</title>
        <authorList>
            <person name="Badouin H."/>
            <person name="Gouzy J."/>
            <person name="Grassa C.J."/>
            <person name="Murat F."/>
            <person name="Staton S.E."/>
            <person name="Cottret L."/>
            <person name="Lelandais-Briere C."/>
            <person name="Owens G.L."/>
            <person name="Carrere S."/>
            <person name="Mayjonade B."/>
            <person name="Legrand L."/>
            <person name="Gill N."/>
            <person name="Kane N.C."/>
            <person name="Bowers J.E."/>
            <person name="Hubner S."/>
            <person name="Bellec A."/>
            <person name="Berard A."/>
            <person name="Berges H."/>
            <person name="Blanchet N."/>
            <person name="Boniface M.C."/>
            <person name="Brunel D."/>
            <person name="Catrice O."/>
            <person name="Chaidir N."/>
            <person name="Claudel C."/>
            <person name="Donnadieu C."/>
            <person name="Faraut T."/>
            <person name="Fievet G."/>
            <person name="Helmstetter N."/>
            <person name="King M."/>
            <person name="Knapp S.J."/>
            <person name="Lai Z."/>
            <person name="Le Paslier M.C."/>
            <person name="Lippi Y."/>
            <person name="Lorenzon L."/>
            <person name="Mandel J.R."/>
            <person name="Marage G."/>
            <person name="Marchand G."/>
            <person name="Marquand E."/>
            <person name="Bret-Mestries E."/>
            <person name="Morien E."/>
            <person name="Nambeesan S."/>
            <person name="Nguyen T."/>
            <person name="Pegot-Espagnet P."/>
            <person name="Pouilly N."/>
            <person name="Raftis F."/>
            <person name="Sallet E."/>
            <person name="Schiex T."/>
            <person name="Thomas J."/>
            <person name="Vandecasteele C."/>
            <person name="Vares D."/>
            <person name="Vear F."/>
            <person name="Vautrin S."/>
            <person name="Crespi M."/>
            <person name="Mangin B."/>
            <person name="Burke J.M."/>
            <person name="Salse J."/>
            <person name="Munos S."/>
            <person name="Vincourt P."/>
            <person name="Rieseberg L.H."/>
            <person name="Langlade N.B."/>
        </authorList>
    </citation>
    <scope>NUCLEOTIDE SEQUENCE</scope>
    <source>
        <tissue evidence="7">Leaves</tissue>
    </source>
</reference>
<name>A0A9K3DES7_HELAN</name>
<evidence type="ECO:0000256" key="5">
    <source>
        <dbReference type="SAM" id="Coils"/>
    </source>
</evidence>
<dbReference type="PANTHER" id="PTHR12131">
    <property type="entry name" value="ATP-DEPENDENT RNA AND DNA HELICASE"/>
    <property type="match status" value="1"/>
</dbReference>
<evidence type="ECO:0000313" key="8">
    <source>
        <dbReference type="Proteomes" id="UP000215914"/>
    </source>
</evidence>
<dbReference type="GO" id="GO:0005524">
    <property type="term" value="F:ATP binding"/>
    <property type="evidence" value="ECO:0007669"/>
    <property type="project" value="UniProtKB-KW"/>
</dbReference>
<gene>
    <name evidence="7" type="ORF">HanXRQr2_Chr17g0778791</name>
</gene>
<protein>
    <submittedName>
        <fullName evidence="7">RNA helicase</fullName>
        <ecNumber evidence="7">3.6.4.13</ecNumber>
    </submittedName>
</protein>
<sequence length="124" mass="14547">MSGRAGRRGIDDRGVCIPSTAKMMVKRSADCLNSAFHLSYNMLLNQLRCKDGDPENLLRNSFYQFQADRAITDLERQMKVLQEERDAIHIEEEDSLENYYSLLEQYKNLKMDVRDIIFSPRYCE</sequence>
<evidence type="ECO:0000256" key="3">
    <source>
        <dbReference type="ARBA" id="ARBA00022806"/>
    </source>
</evidence>
<feature type="domain" description="Exosome RNA helicase MTR4-like stalk" evidence="6">
    <location>
        <begin position="55"/>
        <end position="117"/>
    </location>
</feature>
<accession>A0A9K3DES7</accession>
<dbReference type="GO" id="GO:0016787">
    <property type="term" value="F:hydrolase activity"/>
    <property type="evidence" value="ECO:0007669"/>
    <property type="project" value="UniProtKB-KW"/>
</dbReference>
<evidence type="ECO:0000256" key="2">
    <source>
        <dbReference type="ARBA" id="ARBA00022801"/>
    </source>
</evidence>
<dbReference type="EMBL" id="MNCJ02000332">
    <property type="protein sequence ID" value="KAF5753319.1"/>
    <property type="molecule type" value="Genomic_DNA"/>
</dbReference>
<dbReference type="Gene3D" id="1.20.1500.20">
    <property type="match status" value="1"/>
</dbReference>
<dbReference type="EC" id="3.6.4.13" evidence="7"/>
<dbReference type="Proteomes" id="UP000215914">
    <property type="component" value="Unassembled WGS sequence"/>
</dbReference>
<dbReference type="PANTHER" id="PTHR12131:SF25">
    <property type="entry name" value="DEXH-BOX ATP-DEPENDENT RNA HELICASE DEXH9"/>
    <property type="match status" value="1"/>
</dbReference>
<evidence type="ECO:0000256" key="1">
    <source>
        <dbReference type="ARBA" id="ARBA00022741"/>
    </source>
</evidence>
<organism evidence="7 8">
    <name type="scientific">Helianthus annuus</name>
    <name type="common">Common sunflower</name>
    <dbReference type="NCBI Taxonomy" id="4232"/>
    <lineage>
        <taxon>Eukaryota</taxon>
        <taxon>Viridiplantae</taxon>
        <taxon>Streptophyta</taxon>
        <taxon>Embryophyta</taxon>
        <taxon>Tracheophyta</taxon>
        <taxon>Spermatophyta</taxon>
        <taxon>Magnoliopsida</taxon>
        <taxon>eudicotyledons</taxon>
        <taxon>Gunneridae</taxon>
        <taxon>Pentapetalae</taxon>
        <taxon>asterids</taxon>
        <taxon>campanulids</taxon>
        <taxon>Asterales</taxon>
        <taxon>Asteraceae</taxon>
        <taxon>Asteroideae</taxon>
        <taxon>Heliantheae alliance</taxon>
        <taxon>Heliantheae</taxon>
        <taxon>Helianthus</taxon>
    </lineage>
</organism>
<keyword evidence="1" id="KW-0547">Nucleotide-binding</keyword>
<dbReference type="Pfam" id="PF21408">
    <property type="entry name" value="MTR4-like_stalk"/>
    <property type="match status" value="1"/>
</dbReference>
<keyword evidence="5" id="KW-0175">Coiled coil</keyword>
<evidence type="ECO:0000313" key="7">
    <source>
        <dbReference type="EMBL" id="KAF5753319.1"/>
    </source>
</evidence>
<dbReference type="GO" id="GO:0003724">
    <property type="term" value="F:RNA helicase activity"/>
    <property type="evidence" value="ECO:0007669"/>
    <property type="project" value="UniProtKB-EC"/>
</dbReference>
<reference evidence="7" key="2">
    <citation type="submission" date="2020-06" db="EMBL/GenBank/DDBJ databases">
        <title>Helianthus annuus Genome sequencing and assembly Release 2.</title>
        <authorList>
            <person name="Gouzy J."/>
            <person name="Langlade N."/>
            <person name="Munos S."/>
        </authorList>
    </citation>
    <scope>NUCLEOTIDE SEQUENCE</scope>
    <source>
        <tissue evidence="7">Leaves</tissue>
    </source>
</reference>
<feature type="coiled-coil region" evidence="5">
    <location>
        <begin position="64"/>
        <end position="91"/>
    </location>
</feature>
<proteinExistence type="predicted"/>
<evidence type="ECO:0000256" key="4">
    <source>
        <dbReference type="ARBA" id="ARBA00022840"/>
    </source>
</evidence>
<keyword evidence="2 7" id="KW-0378">Hydrolase</keyword>
<keyword evidence="4" id="KW-0067">ATP-binding</keyword>
<dbReference type="Gramene" id="mRNA:HanXRQr2_Chr17g0778791">
    <property type="protein sequence ID" value="mRNA:HanXRQr2_Chr17g0778791"/>
    <property type="gene ID" value="HanXRQr2_Chr17g0778791"/>
</dbReference>
<comment type="caution">
    <text evidence="7">The sequence shown here is derived from an EMBL/GenBank/DDBJ whole genome shotgun (WGS) entry which is preliminary data.</text>
</comment>
<keyword evidence="3 7" id="KW-0347">Helicase</keyword>
<evidence type="ECO:0000259" key="6">
    <source>
        <dbReference type="Pfam" id="PF21408"/>
    </source>
</evidence>
<dbReference type="InterPro" id="IPR048392">
    <property type="entry name" value="MTR4-like_stalk"/>
</dbReference>